<reference evidence="2 3" key="1">
    <citation type="submission" date="2019-07" db="EMBL/GenBank/DDBJ databases">
        <title>Annotation for the trematode Paragonimus westermani.</title>
        <authorList>
            <person name="Choi Y.-J."/>
        </authorList>
    </citation>
    <scope>NUCLEOTIDE SEQUENCE [LARGE SCALE GENOMIC DNA]</scope>
    <source>
        <strain evidence="2">180907_Pwestermani</strain>
    </source>
</reference>
<evidence type="ECO:0000313" key="2">
    <source>
        <dbReference type="EMBL" id="KAF8563993.1"/>
    </source>
</evidence>
<feature type="transmembrane region" description="Helical" evidence="1">
    <location>
        <begin position="246"/>
        <end position="266"/>
    </location>
</feature>
<sequence>MDFSWTLVHLLLSSTALCVGAYVGKTFVIILLLQYLFCKGFHDFSSRSLLLTVTLGAVLLAGFSSLIVIIPTLWNKWINLIYFLSFTVFLLHYFFFCLLEFSLTKTNPETFAVFIFSTYPTVACFTLTLSLANWFGIPFCILIPFTGYLTLQWCVSCDHWFITGLKAAKSNETLWTSLQDMCIFLLLRIFPLVGYLSEITDSFLHHLLNLALLYSITELFASLLAHTRSTSVRTRSIWQTSAVHHILFGSMFAISFLLVSLRFVDFARSGEIQLVFLAIGLFICLLGSSLLYIRRPTFSVYRKCSFIFIVLLFFLCLFASSRFPKVAK</sequence>
<keyword evidence="3" id="KW-1185">Reference proteome</keyword>
<keyword evidence="1" id="KW-0812">Transmembrane</keyword>
<protein>
    <submittedName>
        <fullName evidence="2">Uncharacterized protein</fullName>
    </submittedName>
</protein>
<proteinExistence type="predicted"/>
<organism evidence="2 3">
    <name type="scientific">Paragonimus westermani</name>
    <dbReference type="NCBI Taxonomy" id="34504"/>
    <lineage>
        <taxon>Eukaryota</taxon>
        <taxon>Metazoa</taxon>
        <taxon>Spiralia</taxon>
        <taxon>Lophotrochozoa</taxon>
        <taxon>Platyhelminthes</taxon>
        <taxon>Trematoda</taxon>
        <taxon>Digenea</taxon>
        <taxon>Plagiorchiida</taxon>
        <taxon>Troglotremata</taxon>
        <taxon>Troglotrematidae</taxon>
        <taxon>Paragonimus</taxon>
    </lineage>
</organism>
<dbReference type="OrthoDB" id="6251100at2759"/>
<dbReference type="EMBL" id="JTDF01010069">
    <property type="protein sequence ID" value="KAF8563993.1"/>
    <property type="molecule type" value="Genomic_DNA"/>
</dbReference>
<feature type="transmembrane region" description="Helical" evidence="1">
    <location>
        <begin position="305"/>
        <end position="323"/>
    </location>
</feature>
<dbReference type="AlphaFoldDB" id="A0A8T0D830"/>
<keyword evidence="1" id="KW-1133">Transmembrane helix</keyword>
<feature type="transmembrane region" description="Helical" evidence="1">
    <location>
        <begin position="12"/>
        <end position="37"/>
    </location>
</feature>
<feature type="transmembrane region" description="Helical" evidence="1">
    <location>
        <begin position="80"/>
        <end position="99"/>
    </location>
</feature>
<feature type="transmembrane region" description="Helical" evidence="1">
    <location>
        <begin position="141"/>
        <end position="162"/>
    </location>
</feature>
<feature type="transmembrane region" description="Helical" evidence="1">
    <location>
        <begin position="272"/>
        <end position="293"/>
    </location>
</feature>
<accession>A0A8T0D830</accession>
<keyword evidence="1" id="KW-0472">Membrane</keyword>
<feature type="transmembrane region" description="Helical" evidence="1">
    <location>
        <begin position="111"/>
        <end position="135"/>
    </location>
</feature>
<evidence type="ECO:0000256" key="1">
    <source>
        <dbReference type="SAM" id="Phobius"/>
    </source>
</evidence>
<feature type="transmembrane region" description="Helical" evidence="1">
    <location>
        <begin position="49"/>
        <end position="74"/>
    </location>
</feature>
<name>A0A8T0D830_9TREM</name>
<gene>
    <name evidence="2" type="ORF">P879_09498</name>
</gene>
<dbReference type="Proteomes" id="UP000699462">
    <property type="component" value="Unassembled WGS sequence"/>
</dbReference>
<evidence type="ECO:0000313" key="3">
    <source>
        <dbReference type="Proteomes" id="UP000699462"/>
    </source>
</evidence>
<comment type="caution">
    <text evidence="2">The sequence shown here is derived from an EMBL/GenBank/DDBJ whole genome shotgun (WGS) entry which is preliminary data.</text>
</comment>